<accession>A0A6P4B2T7</accession>
<evidence type="ECO:0000313" key="4">
    <source>
        <dbReference type="RefSeq" id="XP_015932988.1"/>
    </source>
</evidence>
<feature type="domain" description="U1-type" evidence="2">
    <location>
        <begin position="209"/>
        <end position="243"/>
    </location>
</feature>
<feature type="region of interest" description="Disordered" evidence="1">
    <location>
        <begin position="371"/>
        <end position="406"/>
    </location>
</feature>
<feature type="compositionally biased region" description="Polar residues" evidence="1">
    <location>
        <begin position="306"/>
        <end position="325"/>
    </location>
</feature>
<dbReference type="GO" id="GO:0003676">
    <property type="term" value="F:nucleic acid binding"/>
    <property type="evidence" value="ECO:0007669"/>
    <property type="project" value="InterPro"/>
</dbReference>
<reference evidence="3" key="1">
    <citation type="journal article" date="2016" name="Nat. Genet.">
        <title>The genome sequences of Arachis duranensis and Arachis ipaensis, the diploid ancestors of cultivated peanut.</title>
        <authorList>
            <person name="Bertioli D.J."/>
            <person name="Cannon S.B."/>
            <person name="Froenicke L."/>
            <person name="Huang G."/>
            <person name="Farmer A.D."/>
            <person name="Cannon E.K."/>
            <person name="Liu X."/>
            <person name="Gao D."/>
            <person name="Clevenger J."/>
            <person name="Dash S."/>
            <person name="Ren L."/>
            <person name="Moretzsohn M.C."/>
            <person name="Shirasawa K."/>
            <person name="Huang W."/>
            <person name="Vidigal B."/>
            <person name="Abernathy B."/>
            <person name="Chu Y."/>
            <person name="Niederhuth C.E."/>
            <person name="Umale P."/>
            <person name="Araujo A.C."/>
            <person name="Kozik A."/>
            <person name="Kim K.D."/>
            <person name="Burow M.D."/>
            <person name="Varshney R.K."/>
            <person name="Wang X."/>
            <person name="Zhang X."/>
            <person name="Barkley N."/>
            <person name="Guimaraes P.M."/>
            <person name="Isobe S."/>
            <person name="Guo B."/>
            <person name="Liao B."/>
            <person name="Stalker H.T."/>
            <person name="Schmitz R.J."/>
            <person name="Scheffler B.E."/>
            <person name="Leal-Bertioli S.C."/>
            <person name="Xun X."/>
            <person name="Jackson S.A."/>
            <person name="Michelmore R."/>
            <person name="Ozias-Akins P."/>
        </authorList>
    </citation>
    <scope>NUCLEOTIDE SEQUENCE [LARGE SCALE GENOMIC DNA]</scope>
    <source>
        <strain evidence="3">cv. V14167</strain>
    </source>
</reference>
<protein>
    <submittedName>
        <fullName evidence="4">Uncharacterized protein LOC107459277</fullName>
    </submittedName>
</protein>
<evidence type="ECO:0000259" key="2">
    <source>
        <dbReference type="SMART" id="SM00451"/>
    </source>
</evidence>
<feature type="domain" description="U1-type" evidence="2">
    <location>
        <begin position="338"/>
        <end position="372"/>
    </location>
</feature>
<dbReference type="InterPro" id="IPR003604">
    <property type="entry name" value="Matrin/U1-like-C_Znf_C2H2"/>
</dbReference>
<dbReference type="InterPro" id="IPR013087">
    <property type="entry name" value="Znf_C2H2_type"/>
</dbReference>
<keyword evidence="3" id="KW-1185">Reference proteome</keyword>
<dbReference type="KEGG" id="adu:107459277"/>
<dbReference type="GO" id="GO:0008270">
    <property type="term" value="F:zinc ion binding"/>
    <property type="evidence" value="ECO:0007669"/>
    <property type="project" value="InterPro"/>
</dbReference>
<dbReference type="InterPro" id="IPR036236">
    <property type="entry name" value="Znf_C2H2_sf"/>
</dbReference>
<dbReference type="SMART" id="SM00451">
    <property type="entry name" value="ZnF_U1"/>
    <property type="match status" value="2"/>
</dbReference>
<dbReference type="Proteomes" id="UP000515211">
    <property type="component" value="Chromosome 1"/>
</dbReference>
<evidence type="ECO:0000313" key="3">
    <source>
        <dbReference type="Proteomes" id="UP000515211"/>
    </source>
</evidence>
<dbReference type="RefSeq" id="XP_015932988.1">
    <property type="nucleotide sequence ID" value="XM_016077502.3"/>
</dbReference>
<sequence>MDFNHRAIGVTPPPPPPPTTQSLYTAFPPPPPSPAIAVYSDRLLRGEFLNMVSMPLTNAVAGDSMRELEKAQIRREMIASGVARRIQLEAEVRRELALEALLGILPMQRGNLSESVQLRPPPPPPPPPPRRSLVEERVAMSLNNPFNSTFAPPKSQQLQQLMAPVKIEPCLEETSKKDKVIILGKPNPALHSGKQKAVIPRLDEHRKPKEVWSCALCQVSAPNQGVFSAHLQGRKHKAKEASLRQQNNSKSTDTSASSKRRKSNEFTASIAATISRSNAEADQQVKNLNMVDTARVESKKEEQPEQNRQNIESLKNKNGTTTTIGDQAERRNALKKIHAKFWCETCQVGVWAEAVMEDHLKGKKHLNQMKKLGTNHSSSASSDITRSSCQFDQRLQQNSQSSQFVQ</sequence>
<feature type="compositionally biased region" description="Basic and acidic residues" evidence="1">
    <location>
        <begin position="294"/>
        <end position="305"/>
    </location>
</feature>
<feature type="region of interest" description="Disordered" evidence="1">
    <location>
        <begin position="1"/>
        <end position="21"/>
    </location>
</feature>
<gene>
    <name evidence="4" type="primary">LOC107459277</name>
</gene>
<feature type="compositionally biased region" description="Polar residues" evidence="1">
    <location>
        <begin position="389"/>
        <end position="406"/>
    </location>
</feature>
<dbReference type="AlphaFoldDB" id="A0A6P4B2T7"/>
<feature type="region of interest" description="Disordered" evidence="1">
    <location>
        <begin position="294"/>
        <end position="327"/>
    </location>
</feature>
<proteinExistence type="predicted"/>
<dbReference type="Gene3D" id="3.30.160.60">
    <property type="entry name" value="Classic Zinc Finger"/>
    <property type="match status" value="2"/>
</dbReference>
<dbReference type="SUPFAM" id="SSF57667">
    <property type="entry name" value="beta-beta-alpha zinc fingers"/>
    <property type="match status" value="2"/>
</dbReference>
<name>A0A6P4B2T7_ARADU</name>
<reference evidence="4" key="2">
    <citation type="submission" date="2025-08" db="UniProtKB">
        <authorList>
            <consortium name="RefSeq"/>
        </authorList>
    </citation>
    <scope>IDENTIFICATION</scope>
    <source>
        <tissue evidence="4">Whole plant</tissue>
    </source>
</reference>
<dbReference type="PANTHER" id="PTHR47487:SF8">
    <property type="entry name" value="OS08G0270900 PROTEIN"/>
    <property type="match status" value="1"/>
</dbReference>
<dbReference type="OrthoDB" id="1436989at2759"/>
<dbReference type="Pfam" id="PF12874">
    <property type="entry name" value="zf-met"/>
    <property type="match status" value="2"/>
</dbReference>
<feature type="compositionally biased region" description="Polar residues" evidence="1">
    <location>
        <begin position="243"/>
        <end position="257"/>
    </location>
</feature>
<dbReference type="GeneID" id="107459277"/>
<dbReference type="PANTHER" id="PTHR47487">
    <property type="entry name" value="OS06G0651300 PROTEIN-RELATED"/>
    <property type="match status" value="1"/>
</dbReference>
<evidence type="ECO:0000256" key="1">
    <source>
        <dbReference type="SAM" id="MobiDB-lite"/>
    </source>
</evidence>
<feature type="compositionally biased region" description="Low complexity" evidence="1">
    <location>
        <begin position="377"/>
        <end position="388"/>
    </location>
</feature>
<organism evidence="3 4">
    <name type="scientific">Arachis duranensis</name>
    <name type="common">Wild peanut</name>
    <dbReference type="NCBI Taxonomy" id="130453"/>
    <lineage>
        <taxon>Eukaryota</taxon>
        <taxon>Viridiplantae</taxon>
        <taxon>Streptophyta</taxon>
        <taxon>Embryophyta</taxon>
        <taxon>Tracheophyta</taxon>
        <taxon>Spermatophyta</taxon>
        <taxon>Magnoliopsida</taxon>
        <taxon>eudicotyledons</taxon>
        <taxon>Gunneridae</taxon>
        <taxon>Pentapetalae</taxon>
        <taxon>rosids</taxon>
        <taxon>fabids</taxon>
        <taxon>Fabales</taxon>
        <taxon>Fabaceae</taxon>
        <taxon>Papilionoideae</taxon>
        <taxon>50 kb inversion clade</taxon>
        <taxon>dalbergioids sensu lato</taxon>
        <taxon>Dalbergieae</taxon>
        <taxon>Pterocarpus clade</taxon>
        <taxon>Arachis</taxon>
    </lineage>
</organism>
<feature type="region of interest" description="Disordered" evidence="1">
    <location>
        <begin position="231"/>
        <end position="264"/>
    </location>
</feature>